<feature type="non-terminal residue" evidence="1">
    <location>
        <position position="196"/>
    </location>
</feature>
<dbReference type="EMBL" id="JAAAIN010000627">
    <property type="protein sequence ID" value="KAG0312299.1"/>
    <property type="molecule type" value="Genomic_DNA"/>
</dbReference>
<protein>
    <recommendedName>
        <fullName evidence="3">F-box domain-containing protein</fullName>
    </recommendedName>
</protein>
<evidence type="ECO:0000313" key="2">
    <source>
        <dbReference type="Proteomes" id="UP000823405"/>
    </source>
</evidence>
<evidence type="ECO:0008006" key="3">
    <source>
        <dbReference type="Google" id="ProtNLM"/>
    </source>
</evidence>
<comment type="caution">
    <text evidence="1">The sequence shown here is derived from an EMBL/GenBank/DDBJ whole genome shotgun (WGS) entry which is preliminary data.</text>
</comment>
<dbReference type="OrthoDB" id="2447374at2759"/>
<organism evidence="1 2">
    <name type="scientific">Linnemannia gamsii</name>
    <dbReference type="NCBI Taxonomy" id="64522"/>
    <lineage>
        <taxon>Eukaryota</taxon>
        <taxon>Fungi</taxon>
        <taxon>Fungi incertae sedis</taxon>
        <taxon>Mucoromycota</taxon>
        <taxon>Mortierellomycotina</taxon>
        <taxon>Mortierellomycetes</taxon>
        <taxon>Mortierellales</taxon>
        <taxon>Mortierellaceae</taxon>
        <taxon>Linnemannia</taxon>
    </lineage>
</organism>
<keyword evidence="2" id="KW-1185">Reference proteome</keyword>
<dbReference type="AlphaFoldDB" id="A0A9P6R5G0"/>
<dbReference type="Proteomes" id="UP000823405">
    <property type="component" value="Unassembled WGS sequence"/>
</dbReference>
<name>A0A9P6R5G0_9FUNG</name>
<evidence type="ECO:0000313" key="1">
    <source>
        <dbReference type="EMBL" id="KAG0312299.1"/>
    </source>
</evidence>
<gene>
    <name evidence="1" type="ORF">BGZ97_011288</name>
</gene>
<accession>A0A9P6R5G0</accession>
<sequence length="196" mass="22693">MSTTTPKHPARLGPVSPLDIPEILDRIFSLLEQRTIAHSAVFVSRLWLQIARRYLILEYAWSDCLEDSRDLERALTMLPWMTRLQWFAGSPCEAASLVSQERHWALLLNALEIVDCNQTTSERTYEAFDQKHYNKLKGYIPPNFTGRQVTLPQNRLTGPRTGLREFELYGDVLLGRFRLILPLMTTLTRLVLKTSY</sequence>
<proteinExistence type="predicted"/>
<reference evidence="1" key="1">
    <citation type="journal article" date="2020" name="Fungal Divers.">
        <title>Resolving the Mortierellaceae phylogeny through synthesis of multi-gene phylogenetics and phylogenomics.</title>
        <authorList>
            <person name="Vandepol N."/>
            <person name="Liber J."/>
            <person name="Desiro A."/>
            <person name="Na H."/>
            <person name="Kennedy M."/>
            <person name="Barry K."/>
            <person name="Grigoriev I.V."/>
            <person name="Miller A.N."/>
            <person name="O'Donnell K."/>
            <person name="Stajich J.E."/>
            <person name="Bonito G."/>
        </authorList>
    </citation>
    <scope>NUCLEOTIDE SEQUENCE</scope>
    <source>
        <strain evidence="1">NVP60</strain>
    </source>
</reference>